<name>A0A1B6J0Y1_9HEMI</name>
<dbReference type="PROSITE" id="PS50068">
    <property type="entry name" value="LDLRA_2"/>
    <property type="match status" value="2"/>
</dbReference>
<dbReference type="Gene3D" id="4.10.400.10">
    <property type="entry name" value="Low-density Lipoprotein Receptor"/>
    <property type="match status" value="3"/>
</dbReference>
<evidence type="ECO:0000256" key="6">
    <source>
        <dbReference type="ARBA" id="ARBA00023157"/>
    </source>
</evidence>
<keyword evidence="5" id="KW-0472">Membrane</keyword>
<dbReference type="GO" id="GO:0005886">
    <property type="term" value="C:plasma membrane"/>
    <property type="evidence" value="ECO:0007669"/>
    <property type="project" value="TreeGrafter"/>
</dbReference>
<feature type="non-terminal residue" evidence="10">
    <location>
        <position position="145"/>
    </location>
</feature>
<keyword evidence="3" id="KW-0677">Repeat</keyword>
<reference evidence="10" key="1">
    <citation type="submission" date="2015-11" db="EMBL/GenBank/DDBJ databases">
        <title>De novo transcriptome assembly of four potential Pierce s Disease insect vectors from Arizona vineyards.</title>
        <authorList>
            <person name="Tassone E.E."/>
        </authorList>
    </citation>
    <scope>NUCLEOTIDE SEQUENCE</scope>
</reference>
<dbReference type="PRINTS" id="PR00261">
    <property type="entry name" value="LDLRECEPTOR"/>
</dbReference>
<keyword evidence="8" id="KW-0325">Glycoprotein</keyword>
<keyword evidence="4" id="KW-1133">Transmembrane helix</keyword>
<dbReference type="AlphaFoldDB" id="A0A1B6J0Y1"/>
<keyword evidence="7" id="KW-0675">Receptor</keyword>
<evidence type="ECO:0000313" key="10">
    <source>
        <dbReference type="EMBL" id="JAS92770.1"/>
    </source>
</evidence>
<comment type="subcellular location">
    <subcellularLocation>
        <location evidence="1">Membrane</location>
        <topology evidence="1">Single-pass membrane protein</topology>
    </subcellularLocation>
</comment>
<dbReference type="GO" id="GO:0005041">
    <property type="term" value="F:low-density lipoprotein particle receptor activity"/>
    <property type="evidence" value="ECO:0007669"/>
    <property type="project" value="TreeGrafter"/>
</dbReference>
<evidence type="ECO:0000256" key="5">
    <source>
        <dbReference type="ARBA" id="ARBA00023136"/>
    </source>
</evidence>
<dbReference type="SUPFAM" id="SSF57424">
    <property type="entry name" value="LDL receptor-like module"/>
    <property type="match status" value="3"/>
</dbReference>
<dbReference type="GO" id="GO:0043235">
    <property type="term" value="C:receptor complex"/>
    <property type="evidence" value="ECO:0007669"/>
    <property type="project" value="TreeGrafter"/>
</dbReference>
<feature type="disulfide bond" evidence="9">
    <location>
        <begin position="58"/>
        <end position="73"/>
    </location>
</feature>
<evidence type="ECO:0000256" key="8">
    <source>
        <dbReference type="ARBA" id="ARBA00023180"/>
    </source>
</evidence>
<dbReference type="CDD" id="cd00112">
    <property type="entry name" value="LDLa"/>
    <property type="match status" value="3"/>
</dbReference>
<dbReference type="EMBL" id="GECU01014936">
    <property type="protein sequence ID" value="JAS92770.1"/>
    <property type="molecule type" value="Transcribed_RNA"/>
</dbReference>
<gene>
    <name evidence="10" type="ORF">g.615</name>
</gene>
<evidence type="ECO:0000256" key="3">
    <source>
        <dbReference type="ARBA" id="ARBA00022737"/>
    </source>
</evidence>
<dbReference type="InterPro" id="IPR023415">
    <property type="entry name" value="LDLR_class-A_CS"/>
</dbReference>
<proteinExistence type="predicted"/>
<dbReference type="PROSITE" id="PS01209">
    <property type="entry name" value="LDLRA_1"/>
    <property type="match status" value="1"/>
</dbReference>
<dbReference type="PANTHER" id="PTHR22722">
    <property type="entry name" value="LOW-DENSITY LIPOPROTEIN RECEPTOR-RELATED PROTEIN 2-RELATED"/>
    <property type="match status" value="1"/>
</dbReference>
<dbReference type="InterPro" id="IPR051221">
    <property type="entry name" value="LDLR-related"/>
</dbReference>
<accession>A0A1B6J0Y1</accession>
<sequence>WPFPVMIDTDHHLLPAPFEDPNPRTPVKEPVIPCAGLCRVNEFLCDTSCTCVPIAWRCDGDADCVAEEDELDCIDIEAECNEDLGNVRCPRTRKCIRKEWLCDGEDDCGDFSDETHCGGVPLNCSNSEFECSNGLCISTSWVCDG</sequence>
<feature type="disulfide bond" evidence="9">
    <location>
        <begin position="102"/>
        <end position="117"/>
    </location>
</feature>
<evidence type="ECO:0000256" key="4">
    <source>
        <dbReference type="ARBA" id="ARBA00022989"/>
    </source>
</evidence>
<evidence type="ECO:0000256" key="9">
    <source>
        <dbReference type="PROSITE-ProRule" id="PRU00124"/>
    </source>
</evidence>
<evidence type="ECO:0000256" key="7">
    <source>
        <dbReference type="ARBA" id="ARBA00023170"/>
    </source>
</evidence>
<dbReference type="InterPro" id="IPR002172">
    <property type="entry name" value="LDrepeatLR_classA_rpt"/>
</dbReference>
<dbReference type="Pfam" id="PF00057">
    <property type="entry name" value="Ldl_recept_a"/>
    <property type="match status" value="3"/>
</dbReference>
<comment type="caution">
    <text evidence="9">Lacks conserved residue(s) required for the propagation of feature annotation.</text>
</comment>
<organism evidence="10">
    <name type="scientific">Homalodisca liturata</name>
    <dbReference type="NCBI Taxonomy" id="320908"/>
    <lineage>
        <taxon>Eukaryota</taxon>
        <taxon>Metazoa</taxon>
        <taxon>Ecdysozoa</taxon>
        <taxon>Arthropoda</taxon>
        <taxon>Hexapoda</taxon>
        <taxon>Insecta</taxon>
        <taxon>Pterygota</taxon>
        <taxon>Neoptera</taxon>
        <taxon>Paraneoptera</taxon>
        <taxon>Hemiptera</taxon>
        <taxon>Auchenorrhyncha</taxon>
        <taxon>Membracoidea</taxon>
        <taxon>Cicadellidae</taxon>
        <taxon>Cicadellinae</taxon>
        <taxon>Proconiini</taxon>
        <taxon>Homalodisca</taxon>
    </lineage>
</organism>
<dbReference type="InterPro" id="IPR036055">
    <property type="entry name" value="LDL_receptor-like_sf"/>
</dbReference>
<evidence type="ECO:0000256" key="2">
    <source>
        <dbReference type="ARBA" id="ARBA00022692"/>
    </source>
</evidence>
<evidence type="ECO:0000256" key="1">
    <source>
        <dbReference type="ARBA" id="ARBA00004167"/>
    </source>
</evidence>
<feature type="non-terminal residue" evidence="10">
    <location>
        <position position="1"/>
    </location>
</feature>
<dbReference type="SMART" id="SM00192">
    <property type="entry name" value="LDLa"/>
    <property type="match status" value="2"/>
</dbReference>
<protein>
    <submittedName>
        <fullName evidence="10">Uncharacterized protein</fullName>
    </submittedName>
</protein>
<keyword evidence="6 9" id="KW-1015">Disulfide bond</keyword>
<keyword evidence="2" id="KW-0812">Transmembrane</keyword>
<dbReference type="PANTHER" id="PTHR22722:SF5">
    <property type="entry name" value="LOW-DENSITY LIPOPROTEIN RECEPTOR-RELATED PROTEIN 1B"/>
    <property type="match status" value="1"/>
</dbReference>